<evidence type="ECO:0000256" key="1">
    <source>
        <dbReference type="ARBA" id="ARBA00007664"/>
    </source>
</evidence>
<protein>
    <recommendedName>
        <fullName evidence="9">Streptogrisin C</fullName>
    </recommendedName>
</protein>
<keyword evidence="3" id="KW-0378">Hydrolase</keyword>
<dbReference type="PRINTS" id="PR00861">
    <property type="entry name" value="ALYTICPTASE"/>
</dbReference>
<dbReference type="SUPFAM" id="SSF50494">
    <property type="entry name" value="Trypsin-like serine proteases"/>
    <property type="match status" value="1"/>
</dbReference>
<dbReference type="InterPro" id="IPR009003">
    <property type="entry name" value="Peptidase_S1_PA"/>
</dbReference>
<evidence type="ECO:0000313" key="7">
    <source>
        <dbReference type="EMBL" id="MEV0968355.1"/>
    </source>
</evidence>
<gene>
    <name evidence="7" type="ORF">AB0I59_06950</name>
</gene>
<evidence type="ECO:0000256" key="5">
    <source>
        <dbReference type="ARBA" id="ARBA00023157"/>
    </source>
</evidence>
<feature type="chain" id="PRO_5045493860" description="Streptogrisin C" evidence="6">
    <location>
        <begin position="32"/>
        <end position="436"/>
    </location>
</feature>
<evidence type="ECO:0000256" key="6">
    <source>
        <dbReference type="SAM" id="SignalP"/>
    </source>
</evidence>
<comment type="similarity">
    <text evidence="1">Belongs to the peptidase S1 family.</text>
</comment>
<evidence type="ECO:0000313" key="8">
    <source>
        <dbReference type="Proteomes" id="UP001551675"/>
    </source>
</evidence>
<keyword evidence="8" id="KW-1185">Reference proteome</keyword>
<organism evidence="7 8">
    <name type="scientific">Microtetraspora glauca</name>
    <dbReference type="NCBI Taxonomy" id="1996"/>
    <lineage>
        <taxon>Bacteria</taxon>
        <taxon>Bacillati</taxon>
        <taxon>Actinomycetota</taxon>
        <taxon>Actinomycetes</taxon>
        <taxon>Streptosporangiales</taxon>
        <taxon>Streptosporangiaceae</taxon>
        <taxon>Microtetraspora</taxon>
    </lineage>
</organism>
<dbReference type="Gene3D" id="2.40.10.10">
    <property type="entry name" value="Trypsin-like serine proteases"/>
    <property type="match status" value="2"/>
</dbReference>
<keyword evidence="2" id="KW-0645">Protease</keyword>
<keyword evidence="4" id="KW-0720">Serine protease</keyword>
<feature type="signal peptide" evidence="6">
    <location>
        <begin position="1"/>
        <end position="31"/>
    </location>
</feature>
<reference evidence="7 8" key="1">
    <citation type="submission" date="2024-06" db="EMBL/GenBank/DDBJ databases">
        <title>The Natural Products Discovery Center: Release of the First 8490 Sequenced Strains for Exploring Actinobacteria Biosynthetic Diversity.</title>
        <authorList>
            <person name="Kalkreuter E."/>
            <person name="Kautsar S.A."/>
            <person name="Yang D."/>
            <person name="Bader C.D."/>
            <person name="Teijaro C.N."/>
            <person name="Fluegel L."/>
            <person name="Davis C.M."/>
            <person name="Simpson J.R."/>
            <person name="Lauterbach L."/>
            <person name="Steele A.D."/>
            <person name="Gui C."/>
            <person name="Meng S."/>
            <person name="Li G."/>
            <person name="Viehrig K."/>
            <person name="Ye F."/>
            <person name="Su P."/>
            <person name="Kiefer A.F."/>
            <person name="Nichols A."/>
            <person name="Cepeda A.J."/>
            <person name="Yan W."/>
            <person name="Fan B."/>
            <person name="Jiang Y."/>
            <person name="Adhikari A."/>
            <person name="Zheng C.-J."/>
            <person name="Schuster L."/>
            <person name="Cowan T.M."/>
            <person name="Smanski M.J."/>
            <person name="Chevrette M.G."/>
            <person name="De Carvalho L.P.S."/>
            <person name="Shen B."/>
        </authorList>
    </citation>
    <scope>NUCLEOTIDE SEQUENCE [LARGE SCALE GENOMIC DNA]</scope>
    <source>
        <strain evidence="7 8">NPDC050100</strain>
    </source>
</reference>
<dbReference type="Proteomes" id="UP001551675">
    <property type="component" value="Unassembled WGS sequence"/>
</dbReference>
<keyword evidence="6" id="KW-0732">Signal</keyword>
<dbReference type="RefSeq" id="WP_358130932.1">
    <property type="nucleotide sequence ID" value="NZ_JBFALK010000003.1"/>
</dbReference>
<evidence type="ECO:0000256" key="2">
    <source>
        <dbReference type="ARBA" id="ARBA00022670"/>
    </source>
</evidence>
<evidence type="ECO:0000256" key="4">
    <source>
        <dbReference type="ARBA" id="ARBA00022825"/>
    </source>
</evidence>
<dbReference type="EMBL" id="JBFALK010000003">
    <property type="protein sequence ID" value="MEV0968355.1"/>
    <property type="molecule type" value="Genomic_DNA"/>
</dbReference>
<proteinExistence type="inferred from homology"/>
<dbReference type="InterPro" id="IPR001316">
    <property type="entry name" value="Pept_S1A_streptogrisin"/>
</dbReference>
<sequence length="436" mass="44950">MNSACAVRRAGLAAGAFLLLVVGMGSPAVQARTSGEDTGDGTVAAALAAAPVPGGFATWGDLMSMQNTLNAAAEKIQKAAAATRGSGYASVVAAPENRELLVYWQGRVPASVQRVIDEQNRSVPVRVLPARYNQEQLLAQVQRLGANGAIGEAAPRADGSGIDARWAKGRSQAQSLDAQSLLTTASVDVRVDTAAGEVEMTPFAGHCADGASWCREDDTAPYYAGARTGNCTVGWPMHVQGTTSLLSAAHCAGLGETVFDGGGDPMGLVVNDNQRADTLIINARGAGRMWDGGWQNSSYTKPIAGASFSNVGNWLCTSGASSGVLCNIQVKANNLSVGSAYPLVKAEQVDHTSAAGHGDSGGPVFELTSANAKVLAKGTITAGDVNTKVACTGEMWTGRECAWRIYYADTSQALARYSAIPVVDGPQQGLTADAKK</sequence>
<evidence type="ECO:0008006" key="9">
    <source>
        <dbReference type="Google" id="ProtNLM"/>
    </source>
</evidence>
<evidence type="ECO:0000256" key="3">
    <source>
        <dbReference type="ARBA" id="ARBA00022801"/>
    </source>
</evidence>
<comment type="caution">
    <text evidence="7">The sequence shown here is derived from an EMBL/GenBank/DDBJ whole genome shotgun (WGS) entry which is preliminary data.</text>
</comment>
<accession>A0ABV3G9P2</accession>
<dbReference type="InterPro" id="IPR043504">
    <property type="entry name" value="Peptidase_S1_PA_chymotrypsin"/>
</dbReference>
<keyword evidence="5" id="KW-1015">Disulfide bond</keyword>
<name>A0ABV3G9P2_MICGL</name>